<sequence length="481" mass="52925">MTSTTHDTFLLLNLPDCTLKTPTTSQTGTLRLERVSLTPSNVFLVLRLNEQEIPLNNVRTVTVSQNSNGERVYVFHGTETDRLVVTLIFSESSHTEDSLKMFDRVLGRYLTLNRDANTPSSPSTPPRKDEDLRGRLLLRDEDTGEIVGEFDQKVVVREDPVLSKEGHENDPVVIEIPRDATSATPESAIEAFAISVPPDQHDWITRNATLFSHKITEGTNLLLQAIDSASSRYTAQNSTPSTSPAPSQSNEPPNQSEKSLRNPQPPAGPSPLFSTPEQIRKGLAKAHAISGQAAEVSSQTRALIEYMIYRAIGGRSKKGREKNKPDSAAPRKTGTGATNPSSNLAQPPRKTTFVFLFTNISLRSSPLLSPDKLGTTDRIILSRNLILLTIQESAKKIYDTSTDRVGTVIRVRYGEDAAESSAAIASTVRNIGLVYIDLQGIGRKAILKRVAEIYVNGRSKKQREQAVSGRAFVAGRTHRYW</sequence>
<name>A0ABR3EUT2_9AGAR</name>
<evidence type="ECO:0000256" key="1">
    <source>
        <dbReference type="SAM" id="MobiDB-lite"/>
    </source>
</evidence>
<evidence type="ECO:0000313" key="4">
    <source>
        <dbReference type="Proteomes" id="UP001465976"/>
    </source>
</evidence>
<dbReference type="PANTHER" id="PTHR21068:SF43">
    <property type="entry name" value="SPARTIN"/>
    <property type="match status" value="1"/>
</dbReference>
<dbReference type="InterPro" id="IPR045036">
    <property type="entry name" value="Spartin-like"/>
</dbReference>
<protein>
    <recommendedName>
        <fullName evidence="2">Senescence domain-containing protein</fullName>
    </recommendedName>
</protein>
<organism evidence="3 4">
    <name type="scientific">Marasmius crinis-equi</name>
    <dbReference type="NCBI Taxonomy" id="585013"/>
    <lineage>
        <taxon>Eukaryota</taxon>
        <taxon>Fungi</taxon>
        <taxon>Dikarya</taxon>
        <taxon>Basidiomycota</taxon>
        <taxon>Agaricomycotina</taxon>
        <taxon>Agaricomycetes</taxon>
        <taxon>Agaricomycetidae</taxon>
        <taxon>Agaricales</taxon>
        <taxon>Marasmiineae</taxon>
        <taxon>Marasmiaceae</taxon>
        <taxon>Marasmius</taxon>
    </lineage>
</organism>
<comment type="caution">
    <text evidence="3">The sequence shown here is derived from an EMBL/GenBank/DDBJ whole genome shotgun (WGS) entry which is preliminary data.</text>
</comment>
<proteinExistence type="predicted"/>
<dbReference type="Pfam" id="PF06911">
    <property type="entry name" value="Senescence"/>
    <property type="match status" value="1"/>
</dbReference>
<evidence type="ECO:0000313" key="3">
    <source>
        <dbReference type="EMBL" id="KAL0566670.1"/>
    </source>
</evidence>
<gene>
    <name evidence="3" type="ORF">V5O48_015337</name>
</gene>
<feature type="region of interest" description="Disordered" evidence="1">
    <location>
        <begin position="316"/>
        <end position="347"/>
    </location>
</feature>
<feature type="region of interest" description="Disordered" evidence="1">
    <location>
        <begin position="232"/>
        <end position="275"/>
    </location>
</feature>
<dbReference type="Proteomes" id="UP001465976">
    <property type="component" value="Unassembled WGS sequence"/>
</dbReference>
<feature type="region of interest" description="Disordered" evidence="1">
    <location>
        <begin position="113"/>
        <end position="133"/>
    </location>
</feature>
<feature type="compositionally biased region" description="Low complexity" evidence="1">
    <location>
        <begin position="234"/>
        <end position="250"/>
    </location>
</feature>
<dbReference type="InterPro" id="IPR009686">
    <property type="entry name" value="Senescence/spartin_C"/>
</dbReference>
<dbReference type="PANTHER" id="PTHR21068">
    <property type="entry name" value="SPARTIN"/>
    <property type="match status" value="1"/>
</dbReference>
<feature type="compositionally biased region" description="Polar residues" evidence="1">
    <location>
        <begin position="335"/>
        <end position="345"/>
    </location>
</feature>
<reference evidence="3 4" key="1">
    <citation type="submission" date="2024-02" db="EMBL/GenBank/DDBJ databases">
        <title>A draft genome for the cacao thread blight pathogen Marasmius crinis-equi.</title>
        <authorList>
            <person name="Cohen S.P."/>
            <person name="Baruah I.K."/>
            <person name="Amoako-Attah I."/>
            <person name="Bukari Y."/>
            <person name="Meinhardt L.W."/>
            <person name="Bailey B.A."/>
        </authorList>
    </citation>
    <scope>NUCLEOTIDE SEQUENCE [LARGE SCALE GENOMIC DNA]</scope>
    <source>
        <strain evidence="3 4">GH-76</strain>
    </source>
</reference>
<accession>A0ABR3EUT2</accession>
<keyword evidence="4" id="KW-1185">Reference proteome</keyword>
<feature type="domain" description="Senescence" evidence="2">
    <location>
        <begin position="202"/>
        <end position="451"/>
    </location>
</feature>
<evidence type="ECO:0000259" key="2">
    <source>
        <dbReference type="Pfam" id="PF06911"/>
    </source>
</evidence>
<dbReference type="EMBL" id="JBAHYK010001820">
    <property type="protein sequence ID" value="KAL0566670.1"/>
    <property type="molecule type" value="Genomic_DNA"/>
</dbReference>